<name>A0A160T500_9CHLR</name>
<feature type="domain" description="Response regulatory" evidence="2">
    <location>
        <begin position="3"/>
        <end position="115"/>
    </location>
</feature>
<evidence type="ECO:0000256" key="1">
    <source>
        <dbReference type="PROSITE-ProRule" id="PRU00169"/>
    </source>
</evidence>
<accession>A0A160T500</accession>
<dbReference type="Gene3D" id="3.40.50.2300">
    <property type="match status" value="1"/>
</dbReference>
<evidence type="ECO:0000313" key="4">
    <source>
        <dbReference type="Proteomes" id="UP000215027"/>
    </source>
</evidence>
<gene>
    <name evidence="3" type="ORF">CFX0092_A2994</name>
</gene>
<comment type="caution">
    <text evidence="1">Lacks conserved residue(s) required for the propagation of feature annotation.</text>
</comment>
<dbReference type="KEGG" id="pbf:CFX0092_A2994"/>
<protein>
    <submittedName>
        <fullName evidence="3">Two-component response regulator</fullName>
    </submittedName>
</protein>
<dbReference type="InterPro" id="IPR001789">
    <property type="entry name" value="Sig_transdc_resp-reg_receiver"/>
</dbReference>
<dbReference type="AlphaFoldDB" id="A0A160T500"/>
<evidence type="ECO:0000259" key="2">
    <source>
        <dbReference type="PROSITE" id="PS50110"/>
    </source>
</evidence>
<sequence>MTRVFLADSQIATRSAFRLVVQDLNMQVVGEAADWFSAMTQASGTQPDMLVVNWDLIPTNSSLVELRATCPAAVVIVLLSQFDARRQAALSAGADSFISQGEPPERVAERLRAAVGSASRNSST</sequence>
<evidence type="ECO:0000313" key="3">
    <source>
        <dbReference type="EMBL" id="CUS04872.2"/>
    </source>
</evidence>
<reference evidence="3" key="1">
    <citation type="submission" date="2016-01" db="EMBL/GenBank/DDBJ databases">
        <authorList>
            <person name="Mcilroy J.S."/>
            <person name="Karst M S."/>
            <person name="Albertsen M."/>
        </authorList>
    </citation>
    <scope>NUCLEOTIDE SEQUENCE</scope>
    <source>
        <strain evidence="3">Cfx-K</strain>
    </source>
</reference>
<dbReference type="OrthoDB" id="162475at2"/>
<dbReference type="RefSeq" id="WP_157913182.1">
    <property type="nucleotide sequence ID" value="NZ_LN890655.1"/>
</dbReference>
<dbReference type="GO" id="GO:0000160">
    <property type="term" value="P:phosphorelay signal transduction system"/>
    <property type="evidence" value="ECO:0007669"/>
    <property type="project" value="InterPro"/>
</dbReference>
<keyword evidence="4" id="KW-1185">Reference proteome</keyword>
<dbReference type="Proteomes" id="UP000215027">
    <property type="component" value="Chromosome I"/>
</dbReference>
<dbReference type="EMBL" id="LN890655">
    <property type="protein sequence ID" value="CUS04872.2"/>
    <property type="molecule type" value="Genomic_DNA"/>
</dbReference>
<dbReference type="InterPro" id="IPR011006">
    <property type="entry name" value="CheY-like_superfamily"/>
</dbReference>
<organism evidence="3 4">
    <name type="scientific">Candidatus Promineifilum breve</name>
    <dbReference type="NCBI Taxonomy" id="1806508"/>
    <lineage>
        <taxon>Bacteria</taxon>
        <taxon>Bacillati</taxon>
        <taxon>Chloroflexota</taxon>
        <taxon>Ardenticatenia</taxon>
        <taxon>Candidatus Promineifilales</taxon>
        <taxon>Candidatus Promineifilaceae</taxon>
        <taxon>Candidatus Promineifilum</taxon>
    </lineage>
</organism>
<dbReference type="PROSITE" id="PS50110">
    <property type="entry name" value="RESPONSE_REGULATORY"/>
    <property type="match status" value="1"/>
</dbReference>
<proteinExistence type="predicted"/>
<dbReference type="SUPFAM" id="SSF52172">
    <property type="entry name" value="CheY-like"/>
    <property type="match status" value="1"/>
</dbReference>